<evidence type="ECO:0000313" key="1">
    <source>
        <dbReference type="EMBL" id="ABA24761.1"/>
    </source>
</evidence>
<sequence length="182" mass="21706">MSIIINMSRTKRWINMNGKEFNSDGTLKPEARLQMLSEGMSEGAIDDYAQRLKEEFQEWKNLDETDPEEWIEYTAYDFFTEEEKRQFNPDGSLKPQYRESELARGTSEDWLKEMERRKKLEVDSYNQLSAKYADKGINFGAWQMRSRVNASRTYLERREQMEIDLRNCEEPSSLPFDPNTPW</sequence>
<gene>
    <name evidence="1" type="ordered locus">Ava_B0047</name>
</gene>
<reference evidence="2" key="1">
    <citation type="journal article" date="2014" name="Stand. Genomic Sci.">
        <title>Complete genome sequence of Anabaena variabilis ATCC 29413.</title>
        <authorList>
            <person name="Thiel T."/>
            <person name="Pratte B.S."/>
            <person name="Zhong J."/>
            <person name="Goodwin L."/>
            <person name="Copeland A."/>
            <person name="Lucas S."/>
            <person name="Han C."/>
            <person name="Pitluck S."/>
            <person name="Land M.L."/>
            <person name="Kyrpides N.C."/>
            <person name="Woyke T."/>
        </authorList>
    </citation>
    <scope>NUCLEOTIDE SEQUENCE [LARGE SCALE GENOMIC DNA]</scope>
    <source>
        <strain evidence="2">ATCC 29413 / PCC 7937</strain>
    </source>
</reference>
<geneLocation type="plasmid" evidence="2">
    <name>pAnaA</name>
</geneLocation>
<dbReference type="RefSeq" id="WP_011316344.1">
    <property type="nucleotide sequence ID" value="NC_007410.1"/>
</dbReference>
<dbReference type="KEGG" id="ava:Ava_B0047"/>
<dbReference type="HOGENOM" id="CLU_1479176_0_0_3"/>
<dbReference type="Proteomes" id="UP000002533">
    <property type="component" value="Plasmid pAnaA"/>
</dbReference>
<proteinExistence type="predicted"/>
<keyword evidence="1" id="KW-0614">Plasmid</keyword>
<accession>Q3M2M5</accession>
<protein>
    <submittedName>
        <fullName evidence="1">Uncharacterized protein</fullName>
    </submittedName>
</protein>
<dbReference type="EMBL" id="CP000119">
    <property type="protein sequence ID" value="ABA24761.1"/>
    <property type="molecule type" value="Genomic_DNA"/>
</dbReference>
<dbReference type="AlphaFoldDB" id="Q3M2M5"/>
<organism evidence="1 2">
    <name type="scientific">Trichormus variabilis (strain ATCC 29413 / PCC 7937)</name>
    <name type="common">Anabaena variabilis</name>
    <dbReference type="NCBI Taxonomy" id="240292"/>
    <lineage>
        <taxon>Bacteria</taxon>
        <taxon>Bacillati</taxon>
        <taxon>Cyanobacteriota</taxon>
        <taxon>Cyanophyceae</taxon>
        <taxon>Nostocales</taxon>
        <taxon>Nostocaceae</taxon>
        <taxon>Trichormus</taxon>
    </lineage>
</organism>
<evidence type="ECO:0000313" key="2">
    <source>
        <dbReference type="Proteomes" id="UP000002533"/>
    </source>
</evidence>
<name>Q3M2M5_TRIV2</name>
<dbReference type="GeneID" id="58726953"/>